<reference evidence="2 3" key="1">
    <citation type="journal article" date="2024" name="J. Plant Pathol.">
        <title>Sequence and assembly of the genome of Seiridium unicorne, isolate CBS 538.82, causal agent of cypress canker disease.</title>
        <authorList>
            <person name="Scali E."/>
            <person name="Rocca G.D."/>
            <person name="Danti R."/>
            <person name="Garbelotto M."/>
            <person name="Barberini S."/>
            <person name="Baroncelli R."/>
            <person name="Emiliani G."/>
        </authorList>
    </citation>
    <scope>NUCLEOTIDE SEQUENCE [LARGE SCALE GENOMIC DNA]</scope>
    <source>
        <strain evidence="2 3">BM-138-508</strain>
    </source>
</reference>
<dbReference type="Proteomes" id="UP001408356">
    <property type="component" value="Unassembled WGS sequence"/>
</dbReference>
<organism evidence="2 3">
    <name type="scientific">Seiridium unicorne</name>
    <dbReference type="NCBI Taxonomy" id="138068"/>
    <lineage>
        <taxon>Eukaryota</taxon>
        <taxon>Fungi</taxon>
        <taxon>Dikarya</taxon>
        <taxon>Ascomycota</taxon>
        <taxon>Pezizomycotina</taxon>
        <taxon>Sordariomycetes</taxon>
        <taxon>Xylariomycetidae</taxon>
        <taxon>Amphisphaeriales</taxon>
        <taxon>Sporocadaceae</taxon>
        <taxon>Seiridium</taxon>
    </lineage>
</organism>
<comment type="caution">
    <text evidence="2">The sequence shown here is derived from an EMBL/GenBank/DDBJ whole genome shotgun (WGS) entry which is preliminary data.</text>
</comment>
<feature type="transmembrane region" description="Helical" evidence="1">
    <location>
        <begin position="21"/>
        <end position="47"/>
    </location>
</feature>
<evidence type="ECO:0000313" key="3">
    <source>
        <dbReference type="Proteomes" id="UP001408356"/>
    </source>
</evidence>
<dbReference type="EMBL" id="JARVKF010000396">
    <property type="protein sequence ID" value="KAK9417846.1"/>
    <property type="molecule type" value="Genomic_DNA"/>
</dbReference>
<keyword evidence="1" id="KW-0812">Transmembrane</keyword>
<keyword evidence="1" id="KW-0472">Membrane</keyword>
<evidence type="ECO:0000256" key="1">
    <source>
        <dbReference type="SAM" id="Phobius"/>
    </source>
</evidence>
<sequence length="72" mass="8149">MGILSMVFRPRPNHTMGLITSVLRFPPALFIVTLDTVIWLSICFAFAGPKLLSGLYEVYLDHRLRNVVDDCP</sequence>
<keyword evidence="1" id="KW-1133">Transmembrane helix</keyword>
<evidence type="ECO:0000313" key="2">
    <source>
        <dbReference type="EMBL" id="KAK9417846.1"/>
    </source>
</evidence>
<gene>
    <name evidence="2" type="ORF">SUNI508_01603</name>
</gene>
<name>A0ABR2UTX7_9PEZI</name>
<protein>
    <submittedName>
        <fullName evidence="2">Uncharacterized protein</fullName>
    </submittedName>
</protein>
<accession>A0ABR2UTX7</accession>
<keyword evidence="3" id="KW-1185">Reference proteome</keyword>
<proteinExistence type="predicted"/>